<keyword evidence="2" id="KW-1185">Reference proteome</keyword>
<dbReference type="RefSeq" id="WP_274269260.1">
    <property type="nucleotide sequence ID" value="NZ_CP117880.1"/>
</dbReference>
<dbReference type="EMBL" id="CP117880">
    <property type="protein sequence ID" value="WDF70554.1"/>
    <property type="molecule type" value="Genomic_DNA"/>
</dbReference>
<proteinExistence type="predicted"/>
<name>A0ABY7WPT2_9SPHI</name>
<gene>
    <name evidence="1" type="ORF">PQ465_09300</name>
</gene>
<evidence type="ECO:0000313" key="1">
    <source>
        <dbReference type="EMBL" id="WDF70554.1"/>
    </source>
</evidence>
<sequence length="324" mass="37306">MFKLIVLLTGLLILGISTQAQLREYRYDQRLAYHRAGNLDTIVVLLRKDAAAPALFSQYRVGFAADYHASLSWKHANQGKTFLLDGQIRNGKYISNNAYKELATANEACAFSLQEGIWELPGYNNCRMYSYKAAEQAELRLYATDRQDNINYTDACATLLEVLGLPTVQLPLGWVVVTVESYQDDEHRDYLMGALLPSAARFEQAIVMNEREIALNLFGTEEERIAFYDSLPHPNYCEAIAWQYQLDEATTARVAEFLADMCSYFNLFGRYDLREFQAYYVRETARRKRHYLTNKLLTSAQATQFQLELEAHQYGNQKKRTIKD</sequence>
<accession>A0ABY7WPT2</accession>
<organism evidence="1 2">
    <name type="scientific">Sphingobacterium oryzagri</name>
    <dbReference type="NCBI Taxonomy" id="3025669"/>
    <lineage>
        <taxon>Bacteria</taxon>
        <taxon>Pseudomonadati</taxon>
        <taxon>Bacteroidota</taxon>
        <taxon>Sphingobacteriia</taxon>
        <taxon>Sphingobacteriales</taxon>
        <taxon>Sphingobacteriaceae</taxon>
        <taxon>Sphingobacterium</taxon>
    </lineage>
</organism>
<dbReference type="Proteomes" id="UP001221558">
    <property type="component" value="Chromosome"/>
</dbReference>
<evidence type="ECO:0008006" key="3">
    <source>
        <dbReference type="Google" id="ProtNLM"/>
    </source>
</evidence>
<reference evidence="1 2" key="1">
    <citation type="submission" date="2023-02" db="EMBL/GenBank/DDBJ databases">
        <title>Genome sequence of Sphingobacterium sp. KACC 22765.</title>
        <authorList>
            <person name="Kim S."/>
            <person name="Heo J."/>
            <person name="Kwon S.-W."/>
        </authorList>
    </citation>
    <scope>NUCLEOTIDE SEQUENCE [LARGE SCALE GENOMIC DNA]</scope>
    <source>
        <strain evidence="1 2">KACC 22765</strain>
    </source>
</reference>
<evidence type="ECO:0000313" key="2">
    <source>
        <dbReference type="Proteomes" id="UP001221558"/>
    </source>
</evidence>
<protein>
    <recommendedName>
        <fullName evidence="3">YARHG domain-containing protein</fullName>
    </recommendedName>
</protein>